<dbReference type="PANTHER" id="PTHR30381:SF0">
    <property type="entry name" value="FLAGELLAR P-RING PROTEIN"/>
    <property type="match status" value="1"/>
</dbReference>
<keyword evidence="9" id="KW-0282">Flagellum</keyword>
<evidence type="ECO:0000256" key="7">
    <source>
        <dbReference type="ARBA" id="ARBA00032344"/>
    </source>
</evidence>
<comment type="subunit">
    <text evidence="8">The basal body constitutes a major portion of the flagellar organelle and consists of four rings (L,P,S, and M) mounted on a central rod.</text>
</comment>
<keyword evidence="6 8" id="KW-0975">Bacterial flagellum</keyword>
<evidence type="ECO:0000256" key="6">
    <source>
        <dbReference type="ARBA" id="ARBA00023143"/>
    </source>
</evidence>
<sequence length="373" mass="38147" precursor="true">MQKFLTTLIAPAAALAFLAVAALPSDALSQSRIKDVASVEGVRTNQLMGYGLVVGLNGTGDSLRNSPFTRQSVEGMMERQGVNIRGTTANTKNVAAVIVTAELPPFAVPGGRLDVTVSAMGDAKSLLGGTLMVTALQGADGQVYAVAQGAVQTGAVSASGGSGSSITRGVPTAGRISSGAVVELETGFNLQDMDILRLALRNPDFTTAQRVAQAINQTFPGTAHAENGTVIAVRTPQGQSVAGFISSVENLPVSVDTPAKVVIDEVNGVIVMGEAVRVSTVAIAQGNLTVSVQENPMVSQPNPFGNGQTVVTPQSSVTVEEEMGRQMQIVGGQTSLSSLVNGLNALGVSPRDMISILQAIKAAGALQAEIEVI</sequence>
<feature type="chain" id="PRO_5044900765" description="Flagellar P-ring protein" evidence="8">
    <location>
        <begin position="22"/>
        <end position="373"/>
    </location>
</feature>
<keyword evidence="4 8" id="KW-0732">Signal</keyword>
<keyword evidence="9" id="KW-0966">Cell projection</keyword>
<dbReference type="HAMAP" id="MF_00416">
    <property type="entry name" value="FlgI"/>
    <property type="match status" value="1"/>
</dbReference>
<comment type="subcellular location">
    <subcellularLocation>
        <location evidence="2 8">Bacterial flagellum basal body</location>
    </subcellularLocation>
</comment>
<evidence type="ECO:0000256" key="5">
    <source>
        <dbReference type="ARBA" id="ARBA00022764"/>
    </source>
</evidence>
<keyword evidence="10" id="KW-1185">Reference proteome</keyword>
<dbReference type="InterPro" id="IPR001782">
    <property type="entry name" value="Flag_FlgI"/>
</dbReference>
<keyword evidence="5" id="KW-0574">Periplasm</keyword>
<evidence type="ECO:0000256" key="2">
    <source>
        <dbReference type="ARBA" id="ARBA00004117"/>
    </source>
</evidence>
<proteinExistence type="inferred from homology"/>
<dbReference type="RefSeq" id="WP_167177426.1">
    <property type="nucleotide sequence ID" value="NZ_BAAAEJ010000007.1"/>
</dbReference>
<dbReference type="NCBIfam" id="NF003676">
    <property type="entry name" value="PRK05303.1"/>
    <property type="match status" value="1"/>
</dbReference>
<comment type="caution">
    <text evidence="9">The sequence shown here is derived from an EMBL/GenBank/DDBJ whole genome shotgun (WGS) entry which is preliminary data.</text>
</comment>
<dbReference type="Proteomes" id="UP001500791">
    <property type="component" value="Unassembled WGS sequence"/>
</dbReference>
<evidence type="ECO:0000256" key="3">
    <source>
        <dbReference type="ARBA" id="ARBA00019515"/>
    </source>
</evidence>
<feature type="signal peptide" evidence="8">
    <location>
        <begin position="1"/>
        <end position="21"/>
    </location>
</feature>
<evidence type="ECO:0000256" key="1">
    <source>
        <dbReference type="ARBA" id="ARBA00002591"/>
    </source>
</evidence>
<dbReference type="Pfam" id="PF02119">
    <property type="entry name" value="FlgI"/>
    <property type="match status" value="1"/>
</dbReference>
<dbReference type="EMBL" id="BAAAEJ010000007">
    <property type="protein sequence ID" value="GAA0393957.1"/>
    <property type="molecule type" value="Genomic_DNA"/>
</dbReference>
<reference evidence="9 10" key="1">
    <citation type="journal article" date="2019" name="Int. J. Syst. Evol. Microbiol.">
        <title>The Global Catalogue of Microorganisms (GCM) 10K type strain sequencing project: providing services to taxonomists for standard genome sequencing and annotation.</title>
        <authorList>
            <consortium name="The Broad Institute Genomics Platform"/>
            <consortium name="The Broad Institute Genome Sequencing Center for Infectious Disease"/>
            <person name="Wu L."/>
            <person name="Ma J."/>
        </authorList>
    </citation>
    <scope>NUCLEOTIDE SEQUENCE [LARGE SCALE GENOMIC DNA]</scope>
    <source>
        <strain evidence="9 10">JCM 13476</strain>
    </source>
</reference>
<protein>
    <recommendedName>
        <fullName evidence="3 8">Flagellar P-ring protein</fullName>
    </recommendedName>
    <alternativeName>
        <fullName evidence="7 8">Basal body P-ring protein</fullName>
    </alternativeName>
</protein>
<keyword evidence="9" id="KW-0969">Cilium</keyword>
<comment type="similarity">
    <text evidence="8">Belongs to the FlgI family.</text>
</comment>
<evidence type="ECO:0000313" key="9">
    <source>
        <dbReference type="EMBL" id="GAA0393957.1"/>
    </source>
</evidence>
<accession>A0ABN0YG31</accession>
<organism evidence="9 10">
    <name type="scientific">Brevundimonas terrae</name>
    <dbReference type="NCBI Taxonomy" id="363631"/>
    <lineage>
        <taxon>Bacteria</taxon>
        <taxon>Pseudomonadati</taxon>
        <taxon>Pseudomonadota</taxon>
        <taxon>Alphaproteobacteria</taxon>
        <taxon>Caulobacterales</taxon>
        <taxon>Caulobacteraceae</taxon>
        <taxon>Brevundimonas</taxon>
    </lineage>
</organism>
<dbReference type="PRINTS" id="PR01010">
    <property type="entry name" value="FLGPRINGFLGI"/>
</dbReference>
<evidence type="ECO:0000256" key="8">
    <source>
        <dbReference type="HAMAP-Rule" id="MF_00416"/>
    </source>
</evidence>
<evidence type="ECO:0000256" key="4">
    <source>
        <dbReference type="ARBA" id="ARBA00022729"/>
    </source>
</evidence>
<name>A0ABN0YG31_9CAUL</name>
<comment type="function">
    <text evidence="1 8">Assembles around the rod to form the L-ring and probably protects the motor/basal body from shearing forces during rotation.</text>
</comment>
<evidence type="ECO:0000313" key="10">
    <source>
        <dbReference type="Proteomes" id="UP001500791"/>
    </source>
</evidence>
<gene>
    <name evidence="8" type="primary">flgI</name>
    <name evidence="9" type="ORF">GCM10009093_20700</name>
</gene>
<dbReference type="PANTHER" id="PTHR30381">
    <property type="entry name" value="FLAGELLAR P-RING PERIPLASMIC PROTEIN FLGI"/>
    <property type="match status" value="1"/>
</dbReference>